<dbReference type="Gene3D" id="2.40.160.20">
    <property type="match status" value="1"/>
</dbReference>
<organism evidence="1 2">
    <name type="scientific">Salmonirosea aquatica</name>
    <dbReference type="NCBI Taxonomy" id="2654236"/>
    <lineage>
        <taxon>Bacteria</taxon>
        <taxon>Pseudomonadati</taxon>
        <taxon>Bacteroidota</taxon>
        <taxon>Cytophagia</taxon>
        <taxon>Cytophagales</taxon>
        <taxon>Spirosomataceae</taxon>
        <taxon>Salmonirosea</taxon>
    </lineage>
</organism>
<comment type="caution">
    <text evidence="1">The sequence shown here is derived from an EMBL/GenBank/DDBJ whole genome shotgun (WGS) entry which is preliminary data.</text>
</comment>
<dbReference type="AlphaFoldDB" id="A0A7C9BED7"/>
<proteinExistence type="predicted"/>
<sequence length="147" mass="16597">MAGFRAGTSLHAQLAPRWSVSSGLWLEWKSAGNVDYGSLTKLTHDTVKVPLLVHYQRTDKRLTPYFSAGLLLEKLMYFQHSNPKPSENIVLIDLAIEPQLKYLVGAGARYRFNEHLAGIIQPTFVFGARASEQTYQLSLQTQLVCRF</sequence>
<protein>
    <recommendedName>
        <fullName evidence="3">Outer membrane beta-barrel protein</fullName>
    </recommendedName>
</protein>
<dbReference type="Proteomes" id="UP000479293">
    <property type="component" value="Unassembled WGS sequence"/>
</dbReference>
<evidence type="ECO:0000313" key="1">
    <source>
        <dbReference type="EMBL" id="MPR37022.1"/>
    </source>
</evidence>
<accession>A0A7C9BED7</accession>
<gene>
    <name evidence="1" type="ORF">GBK04_27725</name>
</gene>
<evidence type="ECO:0008006" key="3">
    <source>
        <dbReference type="Google" id="ProtNLM"/>
    </source>
</evidence>
<reference evidence="1 2" key="1">
    <citation type="submission" date="2019-10" db="EMBL/GenBank/DDBJ databases">
        <title>Draft Genome Sequence of Cytophagaceae sp. SJW1-29.</title>
        <authorList>
            <person name="Choi A."/>
        </authorList>
    </citation>
    <scope>NUCLEOTIDE SEQUENCE [LARGE SCALE GENOMIC DNA]</scope>
    <source>
        <strain evidence="1 2">SJW1-29</strain>
    </source>
</reference>
<keyword evidence="2" id="KW-1185">Reference proteome</keyword>
<dbReference type="EMBL" id="WHLY01000002">
    <property type="protein sequence ID" value="MPR37022.1"/>
    <property type="molecule type" value="Genomic_DNA"/>
</dbReference>
<name>A0A7C9BED7_9BACT</name>
<evidence type="ECO:0000313" key="2">
    <source>
        <dbReference type="Proteomes" id="UP000479293"/>
    </source>
</evidence>